<evidence type="ECO:0000313" key="5">
    <source>
        <dbReference type="Proteomes" id="UP000016587"/>
    </source>
</evidence>
<reference evidence="4 5" key="1">
    <citation type="journal article" date="2013" name="J. Bacteriol.">
        <title>Roles of HynAB and Ech, the only two hydrogenases found in the model sulfate reducer Desulfovibrio gigas.</title>
        <authorList>
            <person name="Morais-Silva F.O."/>
            <person name="Santos C.I."/>
            <person name="Rodrigues R."/>
            <person name="Pereira I.A."/>
            <person name="Rodrigues-Pousada C."/>
        </authorList>
    </citation>
    <scope>NUCLEOTIDE SEQUENCE [LARGE SCALE GENOMIC DNA]</scope>
    <source>
        <strain evidence="5">ATCC 19364 / DSM 1382 / NCIMB 9332 / VKM B-1759</strain>
        <plasmid evidence="5">Plasmid</plasmid>
    </source>
</reference>
<gene>
    <name evidence="4" type="ORF">DGI_4042</name>
</gene>
<evidence type="ECO:0000256" key="2">
    <source>
        <dbReference type="ARBA" id="ARBA00022676"/>
    </source>
</evidence>
<dbReference type="Proteomes" id="UP000016587">
    <property type="component" value="Plasmid unnamed"/>
</dbReference>
<sequence length="354" mass="38468">MFQQSNALAVVEEHMPPALHCIIVHYGSLDLTRECVRSLAQATGATGETGATGGGLDLVRPVVVCNSTPDEARTLAGLLGADLPGVRVGCWDDPARSSLDDAPAAVVVLCTGGNPGFAAACNVGLAEAARTGAPFAWLLNNDATAEPEAPARLLAWLQTHPRALAGTAVVRQDDPARLEMVLGCRYNRWTTKLHPVLPDALLAGVPADFRPQVEYVYGASMAFSMELYKEIGGLDEQFFLYYEEHDYCLRARQHGWSLEWAREVVVRHRGGASAGLRQPRSVARERSHYHENRSTLLFTRKQYPWALPVALAVRLAAKHVFLPLRGEAWLLPSLWAAVRDVLCSRAPHPGGPTS</sequence>
<keyword evidence="5" id="KW-1185">Reference proteome</keyword>
<proteinExistence type="inferred from homology"/>
<protein>
    <submittedName>
        <fullName evidence="4">Glycosyl transferase family 2</fullName>
    </submittedName>
</protein>
<dbReference type="AlphaFoldDB" id="T2GG94"/>
<dbReference type="PATRIC" id="fig|1121448.10.peg.3535"/>
<dbReference type="EMBL" id="CP006586">
    <property type="protein sequence ID" value="AGW15254.1"/>
    <property type="molecule type" value="Genomic_DNA"/>
</dbReference>
<geneLocation type="plasmid" evidence="5"/>
<dbReference type="Pfam" id="PF13641">
    <property type="entry name" value="Glyco_tranf_2_3"/>
    <property type="match status" value="1"/>
</dbReference>
<evidence type="ECO:0000256" key="1">
    <source>
        <dbReference type="ARBA" id="ARBA00006739"/>
    </source>
</evidence>
<accession>T2GG94</accession>
<dbReference type="PANTHER" id="PTHR43179:SF12">
    <property type="entry name" value="GALACTOFURANOSYLTRANSFERASE GLFT2"/>
    <property type="match status" value="1"/>
</dbReference>
<evidence type="ECO:0000256" key="3">
    <source>
        <dbReference type="ARBA" id="ARBA00022679"/>
    </source>
</evidence>
<dbReference type="PANTHER" id="PTHR43179">
    <property type="entry name" value="RHAMNOSYLTRANSFERASE WBBL"/>
    <property type="match status" value="1"/>
</dbReference>
<dbReference type="HOGENOM" id="CLU_023845_4_1_7"/>
<keyword evidence="3 4" id="KW-0808">Transferase</keyword>
<dbReference type="Gene3D" id="3.90.550.10">
    <property type="entry name" value="Spore Coat Polysaccharide Biosynthesis Protein SpsA, Chain A"/>
    <property type="match status" value="1"/>
</dbReference>
<dbReference type="KEGG" id="dgg:DGI_4042"/>
<comment type="similarity">
    <text evidence="1">Belongs to the glycosyltransferase 2 family.</text>
</comment>
<organism evidence="4 5">
    <name type="scientific">Megalodesulfovibrio gigas (strain ATCC 19364 / DSM 1382 / NCIMB 9332 / VKM B-1759)</name>
    <name type="common">Desulfovibrio gigas</name>
    <dbReference type="NCBI Taxonomy" id="1121448"/>
    <lineage>
        <taxon>Bacteria</taxon>
        <taxon>Pseudomonadati</taxon>
        <taxon>Thermodesulfobacteriota</taxon>
        <taxon>Desulfovibrionia</taxon>
        <taxon>Desulfovibrionales</taxon>
        <taxon>Desulfovibrionaceae</taxon>
        <taxon>Megalodesulfovibrio</taxon>
    </lineage>
</organism>
<dbReference type="eggNOG" id="COG1216">
    <property type="taxonomic scope" value="Bacteria"/>
</dbReference>
<dbReference type="GO" id="GO:0016757">
    <property type="term" value="F:glycosyltransferase activity"/>
    <property type="evidence" value="ECO:0007669"/>
    <property type="project" value="UniProtKB-KW"/>
</dbReference>
<keyword evidence="4" id="KW-0614">Plasmid</keyword>
<dbReference type="SUPFAM" id="SSF53448">
    <property type="entry name" value="Nucleotide-diphospho-sugar transferases"/>
    <property type="match status" value="1"/>
</dbReference>
<dbReference type="InterPro" id="IPR029044">
    <property type="entry name" value="Nucleotide-diphossugar_trans"/>
</dbReference>
<keyword evidence="2" id="KW-0328">Glycosyltransferase</keyword>
<evidence type="ECO:0000313" key="4">
    <source>
        <dbReference type="EMBL" id="AGW15254.1"/>
    </source>
</evidence>
<name>T2GG94_MEGG1</name>
<reference evidence="5" key="2">
    <citation type="submission" date="2013-07" db="EMBL/GenBank/DDBJ databases">
        <authorList>
            <person name="Morais-Silva F.O."/>
            <person name="Rezende A.M."/>
            <person name="Pimentel C."/>
            <person name="Resende D.M."/>
            <person name="Santos C.I."/>
            <person name="Clemente C."/>
            <person name="de Oliveira L.M."/>
            <person name="da Silva S.M."/>
            <person name="Costa D.A."/>
            <person name="Varela-Raposo A."/>
            <person name="Horacio E.C.A."/>
            <person name="Matos M."/>
            <person name="Flores O."/>
            <person name="Ruiz J.C."/>
            <person name="Rodrigues-Pousada C."/>
        </authorList>
    </citation>
    <scope>NUCLEOTIDE SEQUENCE [LARGE SCALE GENOMIC DNA]</scope>
    <source>
        <strain evidence="5">ATCC 19364 / DSM 1382 / NCIMB 9332 / VKM B-1759</strain>
        <plasmid evidence="5">Plasmid</plasmid>
    </source>
</reference>